<reference evidence="1" key="1">
    <citation type="submission" date="2023-02" db="EMBL/GenBank/DDBJ databases">
        <title>Kitasatospora phosalacinea NBRC 14362.</title>
        <authorList>
            <person name="Ichikawa N."/>
            <person name="Sato H."/>
            <person name="Tonouchi N."/>
        </authorList>
    </citation>
    <scope>NUCLEOTIDE SEQUENCE</scope>
    <source>
        <strain evidence="1">NBRC 14362</strain>
    </source>
</reference>
<evidence type="ECO:0000313" key="2">
    <source>
        <dbReference type="Proteomes" id="UP001165143"/>
    </source>
</evidence>
<protein>
    <submittedName>
        <fullName evidence="1">Uncharacterized protein</fullName>
    </submittedName>
</protein>
<name>A0A9W6PJI5_9ACTN</name>
<comment type="caution">
    <text evidence="1">The sequence shown here is derived from an EMBL/GenBank/DDBJ whole genome shotgun (WGS) entry which is preliminary data.</text>
</comment>
<evidence type="ECO:0000313" key="1">
    <source>
        <dbReference type="EMBL" id="GLW55972.1"/>
    </source>
</evidence>
<dbReference type="Proteomes" id="UP001165143">
    <property type="component" value="Unassembled WGS sequence"/>
</dbReference>
<dbReference type="AlphaFoldDB" id="A0A9W6PJI5"/>
<dbReference type="EMBL" id="BSRX01000023">
    <property type="protein sequence ID" value="GLW55972.1"/>
    <property type="molecule type" value="Genomic_DNA"/>
</dbReference>
<proteinExistence type="predicted"/>
<dbReference type="Gene3D" id="2.40.30.10">
    <property type="entry name" value="Translation factors"/>
    <property type="match status" value="1"/>
</dbReference>
<accession>A0A9W6PJI5</accession>
<sequence>MRLNGGPSGTPPVLAVQGRATIGGMDVLELLESAGLLAPGAAADPNDPTVLEIWDLLAHDGWETVLTLLEEPGTNPPIPPRTWADLATAAERLHLPHSAAWCHWRHYEARHDLVIRAELTLLPAGEGRRKTPFAGAGVMRPLWDIGQRTPDGGPNLAVGFLWVEHTPTLGPGERATVRLLALAPDRWRDLRPGDRIAMHEGRPVAGTAVVLEARRVYGSC</sequence>
<gene>
    <name evidence="1" type="ORF">Kpho01_39830</name>
</gene>
<organism evidence="1 2">
    <name type="scientific">Kitasatospora phosalacinea</name>
    <dbReference type="NCBI Taxonomy" id="2065"/>
    <lineage>
        <taxon>Bacteria</taxon>
        <taxon>Bacillati</taxon>
        <taxon>Actinomycetota</taxon>
        <taxon>Actinomycetes</taxon>
        <taxon>Kitasatosporales</taxon>
        <taxon>Streptomycetaceae</taxon>
        <taxon>Kitasatospora</taxon>
    </lineage>
</organism>